<dbReference type="GO" id="GO:0016887">
    <property type="term" value="F:ATP hydrolysis activity"/>
    <property type="evidence" value="ECO:0007669"/>
    <property type="project" value="InterPro"/>
</dbReference>
<evidence type="ECO:0000313" key="11">
    <source>
        <dbReference type="Proteomes" id="UP000187074"/>
    </source>
</evidence>
<dbReference type="Pfam" id="PF00005">
    <property type="entry name" value="ABC_tran"/>
    <property type="match status" value="1"/>
</dbReference>
<sequence length="285" mass="32725">MDIVLENVNCILAARTPFHKKAIDRISLHVPAGQFVAIMGPTGSGKTTLGQLIGGLILPQSGVVRIGPYRVNKKSDRLRLWKAIGFLFQFPEHQVMEDTVFNHIGAGLHRIGPRREWVAEQVKQTMEAVGLSFSQFKDRSPFQISSGELRRIALAGVLVTEPKILILDEPTAGLDSWERSRVLSYIKQIHDEKKMTVLYMTHRLEEALEYADRILVLDHGQLYVDFHPSKIRDHWRRLERIGFVKTPLLRFIDSLEKQFVQNLLESVYKEEQLMSFITNLSREEL</sequence>
<organism evidence="10 11">
    <name type="scientific">Paenibacillus lautus</name>
    <name type="common">Bacillus lautus</name>
    <dbReference type="NCBI Taxonomy" id="1401"/>
    <lineage>
        <taxon>Bacteria</taxon>
        <taxon>Bacillati</taxon>
        <taxon>Bacillota</taxon>
        <taxon>Bacilli</taxon>
        <taxon>Bacillales</taxon>
        <taxon>Paenibacillaceae</taxon>
        <taxon>Paenibacillus</taxon>
    </lineage>
</organism>
<keyword evidence="3" id="KW-0813">Transport</keyword>
<keyword evidence="7" id="KW-1278">Translocase</keyword>
<reference evidence="10 11" key="1">
    <citation type="submission" date="2016-11" db="EMBL/GenBank/DDBJ databases">
        <title>Paenibacillus species isolates.</title>
        <authorList>
            <person name="Beno S.M."/>
        </authorList>
    </citation>
    <scope>NUCLEOTIDE SEQUENCE [LARGE SCALE GENOMIC DNA]</scope>
    <source>
        <strain evidence="10 11">FSL F4-0100</strain>
    </source>
</reference>
<dbReference type="PROSITE" id="PS50893">
    <property type="entry name" value="ABC_TRANSPORTER_2"/>
    <property type="match status" value="1"/>
</dbReference>
<evidence type="ECO:0000259" key="9">
    <source>
        <dbReference type="PROSITE" id="PS50893"/>
    </source>
</evidence>
<dbReference type="InterPro" id="IPR003593">
    <property type="entry name" value="AAA+_ATPase"/>
</dbReference>
<dbReference type="Proteomes" id="UP000187074">
    <property type="component" value="Unassembled WGS sequence"/>
</dbReference>
<dbReference type="InterPro" id="IPR050095">
    <property type="entry name" value="ECF_ABC_transporter_ATP-bd"/>
</dbReference>
<dbReference type="CDD" id="cd03225">
    <property type="entry name" value="ABC_cobalt_CbiO_domain1"/>
    <property type="match status" value="1"/>
</dbReference>
<proteinExistence type="inferred from homology"/>
<dbReference type="SMART" id="SM00382">
    <property type="entry name" value="AAA"/>
    <property type="match status" value="1"/>
</dbReference>
<dbReference type="GO" id="GO:0042626">
    <property type="term" value="F:ATPase-coupled transmembrane transporter activity"/>
    <property type="evidence" value="ECO:0007669"/>
    <property type="project" value="TreeGrafter"/>
</dbReference>
<comment type="subcellular location">
    <subcellularLocation>
        <location evidence="1">Cell membrane</location>
        <topology evidence="1">Peripheral membrane protein</topology>
    </subcellularLocation>
</comment>
<comment type="similarity">
    <text evidence="2">Belongs to the ABC transporter superfamily.</text>
</comment>
<protein>
    <submittedName>
        <fullName evidence="10">ABC transporter</fullName>
    </submittedName>
</protein>
<accession>A0A1R1ASM1</accession>
<keyword evidence="8" id="KW-0472">Membrane</keyword>
<dbReference type="InterPro" id="IPR015856">
    <property type="entry name" value="ABC_transpr_CbiO/EcfA_su"/>
</dbReference>
<dbReference type="Gene3D" id="3.40.50.300">
    <property type="entry name" value="P-loop containing nucleotide triphosphate hydrolases"/>
    <property type="match status" value="1"/>
</dbReference>
<evidence type="ECO:0000256" key="8">
    <source>
        <dbReference type="ARBA" id="ARBA00023136"/>
    </source>
</evidence>
<dbReference type="PANTHER" id="PTHR43553">
    <property type="entry name" value="HEAVY METAL TRANSPORTER"/>
    <property type="match status" value="1"/>
</dbReference>
<gene>
    <name evidence="10" type="ORF">BK123_30190</name>
</gene>
<dbReference type="PROSITE" id="PS00211">
    <property type="entry name" value="ABC_TRANSPORTER_1"/>
    <property type="match status" value="1"/>
</dbReference>
<dbReference type="OrthoDB" id="9784332at2"/>
<dbReference type="PANTHER" id="PTHR43553:SF27">
    <property type="entry name" value="ENERGY-COUPLING FACTOR TRANSPORTER ATP-BINDING PROTEIN ECFA2"/>
    <property type="match status" value="1"/>
</dbReference>
<keyword evidence="5" id="KW-0547">Nucleotide-binding</keyword>
<dbReference type="AlphaFoldDB" id="A0A1R1ASM1"/>
<evidence type="ECO:0000256" key="2">
    <source>
        <dbReference type="ARBA" id="ARBA00005417"/>
    </source>
</evidence>
<evidence type="ECO:0000256" key="5">
    <source>
        <dbReference type="ARBA" id="ARBA00022741"/>
    </source>
</evidence>
<dbReference type="InterPro" id="IPR027417">
    <property type="entry name" value="P-loop_NTPase"/>
</dbReference>
<name>A0A1R1ASM1_PAELA</name>
<evidence type="ECO:0000256" key="6">
    <source>
        <dbReference type="ARBA" id="ARBA00022840"/>
    </source>
</evidence>
<evidence type="ECO:0000256" key="4">
    <source>
        <dbReference type="ARBA" id="ARBA00022475"/>
    </source>
</evidence>
<keyword evidence="6" id="KW-0067">ATP-binding</keyword>
<evidence type="ECO:0000256" key="1">
    <source>
        <dbReference type="ARBA" id="ARBA00004202"/>
    </source>
</evidence>
<dbReference type="GO" id="GO:0005524">
    <property type="term" value="F:ATP binding"/>
    <property type="evidence" value="ECO:0007669"/>
    <property type="project" value="UniProtKB-KW"/>
</dbReference>
<feature type="domain" description="ABC transporter" evidence="9">
    <location>
        <begin position="3"/>
        <end position="244"/>
    </location>
</feature>
<comment type="caution">
    <text evidence="10">The sequence shown here is derived from an EMBL/GenBank/DDBJ whole genome shotgun (WGS) entry which is preliminary data.</text>
</comment>
<dbReference type="InterPro" id="IPR017871">
    <property type="entry name" value="ABC_transporter-like_CS"/>
</dbReference>
<evidence type="ECO:0000256" key="7">
    <source>
        <dbReference type="ARBA" id="ARBA00022967"/>
    </source>
</evidence>
<keyword evidence="4" id="KW-1003">Cell membrane</keyword>
<dbReference type="EMBL" id="MRTF01000014">
    <property type="protein sequence ID" value="OME88555.1"/>
    <property type="molecule type" value="Genomic_DNA"/>
</dbReference>
<dbReference type="STRING" id="1401.BK123_30190"/>
<dbReference type="RefSeq" id="WP_076326047.1">
    <property type="nucleotide sequence ID" value="NZ_MRTF01000014.1"/>
</dbReference>
<dbReference type="InterPro" id="IPR003439">
    <property type="entry name" value="ABC_transporter-like_ATP-bd"/>
</dbReference>
<dbReference type="GO" id="GO:0043190">
    <property type="term" value="C:ATP-binding cassette (ABC) transporter complex"/>
    <property type="evidence" value="ECO:0007669"/>
    <property type="project" value="TreeGrafter"/>
</dbReference>
<dbReference type="SUPFAM" id="SSF52540">
    <property type="entry name" value="P-loop containing nucleoside triphosphate hydrolases"/>
    <property type="match status" value="1"/>
</dbReference>
<evidence type="ECO:0000256" key="3">
    <source>
        <dbReference type="ARBA" id="ARBA00022448"/>
    </source>
</evidence>
<evidence type="ECO:0000313" key="10">
    <source>
        <dbReference type="EMBL" id="OME88555.1"/>
    </source>
</evidence>